<sequence length="145" mass="15264">MAGHRPSDLALLGSGEAEPGGPEPGRIHTPIWFSAQGPRSRLMVLPGARPGICPGREVWGVPPGSQLYELLGGGMVPFGPRAGAGEVGPWFPSPSEGAFPGPCPQSQGKSPRIFLYTCTAASFPRRPNLCLSNHWNVSLGSFHII</sequence>
<organism evidence="2 3">
    <name type="scientific">Sus scrofa</name>
    <name type="common">Pig</name>
    <dbReference type="NCBI Taxonomy" id="9823"/>
    <lineage>
        <taxon>Eukaryota</taxon>
        <taxon>Metazoa</taxon>
        <taxon>Chordata</taxon>
        <taxon>Craniata</taxon>
        <taxon>Vertebrata</taxon>
        <taxon>Euteleostomi</taxon>
        <taxon>Mammalia</taxon>
        <taxon>Eutheria</taxon>
        <taxon>Laurasiatheria</taxon>
        <taxon>Artiodactyla</taxon>
        <taxon>Suina</taxon>
        <taxon>Suidae</taxon>
        <taxon>Sus</taxon>
    </lineage>
</organism>
<dbReference type="Proteomes" id="UP000314985">
    <property type="component" value="Chromosome 2"/>
</dbReference>
<name>A0A4X1TGG7_PIG</name>
<reference evidence="2 3" key="1">
    <citation type="submission" date="2017-08" db="EMBL/GenBank/DDBJ databases">
        <title>USMARCv1.0.</title>
        <authorList>
            <person name="Hannum G.I."/>
            <person name="Koren S."/>
            <person name="Schroeder S.G."/>
            <person name="Chin S.C."/>
            <person name="Nonneman D.J."/>
            <person name="Becker S.A."/>
            <person name="Rosen B.D."/>
            <person name="Bickhart D.M."/>
            <person name="Putnam N.H."/>
            <person name="Green R.E."/>
            <person name="Tuggle C.K."/>
            <person name="Liu H."/>
            <person name="Rohrer G.A."/>
            <person name="Warr A."/>
            <person name="Hall R."/>
            <person name="Kim K."/>
            <person name="Hume D.A."/>
            <person name="Talbot R."/>
            <person name="Chow W."/>
            <person name="Howe K."/>
            <person name="Schwartz A.S."/>
            <person name="Watson M."/>
            <person name="Archibald A.L."/>
            <person name="Phillippy A.M."/>
            <person name="Smith T.P.L."/>
        </authorList>
    </citation>
    <scope>NUCLEOTIDE SEQUENCE [LARGE SCALE GENOMIC DNA]</scope>
</reference>
<evidence type="ECO:0000313" key="2">
    <source>
        <dbReference type="Ensembl" id="ENSSSCP00070014385.1"/>
    </source>
</evidence>
<dbReference type="Ensembl" id="ENSSSCT00070017374.1">
    <property type="protein sequence ID" value="ENSSSCP00070014385.1"/>
    <property type="gene ID" value="ENSSSCG00070008962.1"/>
</dbReference>
<proteinExistence type="predicted"/>
<reference evidence="2" key="2">
    <citation type="submission" date="2025-08" db="UniProtKB">
        <authorList>
            <consortium name="Ensembl"/>
        </authorList>
    </citation>
    <scope>IDENTIFICATION</scope>
</reference>
<accession>A0A4X1TGG7</accession>
<protein>
    <submittedName>
        <fullName evidence="2">Uncharacterized protein</fullName>
    </submittedName>
</protein>
<evidence type="ECO:0000256" key="1">
    <source>
        <dbReference type="SAM" id="MobiDB-lite"/>
    </source>
</evidence>
<feature type="compositionally biased region" description="Low complexity" evidence="1">
    <location>
        <begin position="9"/>
        <end position="20"/>
    </location>
</feature>
<evidence type="ECO:0000313" key="3">
    <source>
        <dbReference type="Proteomes" id="UP000314985"/>
    </source>
</evidence>
<feature type="region of interest" description="Disordered" evidence="1">
    <location>
        <begin position="1"/>
        <end position="27"/>
    </location>
</feature>
<dbReference type="AlphaFoldDB" id="A0A4X1TGG7"/>